<dbReference type="Gene3D" id="1.10.10.10">
    <property type="entry name" value="Winged helix-like DNA-binding domain superfamily/Winged helix DNA-binding domain"/>
    <property type="match status" value="1"/>
</dbReference>
<reference evidence="7 8" key="1">
    <citation type="submission" date="2023-03" db="EMBL/GenBank/DDBJ databases">
        <title>Roseibium porphyridii sp. nov. and Roseibium rhodosorbium sp. nov. isolated from marine algae, Porphyridium cruentum and Rhodosorus marinus, respectively.</title>
        <authorList>
            <person name="Lee M.W."/>
            <person name="Choi B.J."/>
            <person name="Lee J.K."/>
            <person name="Choi D.G."/>
            <person name="Baek J.H."/>
            <person name="Bayburt H."/>
            <person name="Kim J.M."/>
            <person name="Han D.M."/>
            <person name="Kim K.H."/>
            <person name="Jeon C.O."/>
        </authorList>
    </citation>
    <scope>NUCLEOTIDE SEQUENCE [LARGE SCALE GENOMIC DNA]</scope>
    <source>
        <strain evidence="7 8">KMA01</strain>
    </source>
</reference>
<dbReference type="HAMAP" id="MF_01114">
    <property type="entry name" value="RecX"/>
    <property type="match status" value="1"/>
</dbReference>
<comment type="subcellular location">
    <subcellularLocation>
        <location evidence="1 5">Cytoplasm</location>
    </subcellularLocation>
</comment>
<evidence type="ECO:0000256" key="3">
    <source>
        <dbReference type="ARBA" id="ARBA00018111"/>
    </source>
</evidence>
<evidence type="ECO:0000256" key="1">
    <source>
        <dbReference type="ARBA" id="ARBA00004496"/>
    </source>
</evidence>
<dbReference type="InterPro" id="IPR036388">
    <property type="entry name" value="WH-like_DNA-bd_sf"/>
</dbReference>
<dbReference type="PANTHER" id="PTHR33602:SF1">
    <property type="entry name" value="REGULATORY PROTEIN RECX FAMILY PROTEIN"/>
    <property type="match status" value="1"/>
</dbReference>
<name>A0ABY8EWV9_9HYPH</name>
<evidence type="ECO:0000313" key="8">
    <source>
        <dbReference type="Proteomes" id="UP001209803"/>
    </source>
</evidence>
<dbReference type="EMBL" id="CP120863">
    <property type="protein sequence ID" value="WFE87478.1"/>
    <property type="molecule type" value="Genomic_DNA"/>
</dbReference>
<sequence>MQAKARYKKPTEERLKRSALHYLERYASSAANLRRVLQRKVSKACRSLELEPQDYEPMIDRVVSLCVETGLINDLHYAETKAASLRRRGGSKRKIEAQLIAKGVDRDILQNVLESDDEAELQAAIAFARRRRLGPFRKAADRDQRRDKDLAALCRAGFAFEVARQVIDAHQEIEHDQSGFSD</sequence>
<evidence type="ECO:0000256" key="2">
    <source>
        <dbReference type="ARBA" id="ARBA00009695"/>
    </source>
</evidence>
<dbReference type="InterPro" id="IPR053924">
    <property type="entry name" value="RecX_HTH_2nd"/>
</dbReference>
<organism evidence="7 8">
    <name type="scientific">Roseibium porphyridii</name>
    <dbReference type="NCBI Taxonomy" id="2866279"/>
    <lineage>
        <taxon>Bacteria</taxon>
        <taxon>Pseudomonadati</taxon>
        <taxon>Pseudomonadota</taxon>
        <taxon>Alphaproteobacteria</taxon>
        <taxon>Hyphomicrobiales</taxon>
        <taxon>Stappiaceae</taxon>
        <taxon>Roseibium</taxon>
    </lineage>
</organism>
<keyword evidence="8" id="KW-1185">Reference proteome</keyword>
<protein>
    <recommendedName>
        <fullName evidence="3 5">Regulatory protein RecX</fullName>
    </recommendedName>
</protein>
<gene>
    <name evidence="5" type="primary">recX</name>
    <name evidence="7" type="ORF">K1718_15010</name>
</gene>
<accession>A0ABY8EWV9</accession>
<dbReference type="RefSeq" id="WP_265681831.1">
    <property type="nucleotide sequence ID" value="NZ_CP120863.1"/>
</dbReference>
<dbReference type="PANTHER" id="PTHR33602">
    <property type="entry name" value="REGULATORY PROTEIN RECX FAMILY PROTEIN"/>
    <property type="match status" value="1"/>
</dbReference>
<evidence type="ECO:0000256" key="5">
    <source>
        <dbReference type="HAMAP-Rule" id="MF_01114"/>
    </source>
</evidence>
<comment type="similarity">
    <text evidence="2 5">Belongs to the RecX family.</text>
</comment>
<keyword evidence="4 5" id="KW-0963">Cytoplasm</keyword>
<evidence type="ECO:0000259" key="6">
    <source>
        <dbReference type="Pfam" id="PF02631"/>
    </source>
</evidence>
<dbReference type="InterPro" id="IPR003783">
    <property type="entry name" value="Regulatory_RecX"/>
</dbReference>
<evidence type="ECO:0000256" key="4">
    <source>
        <dbReference type="ARBA" id="ARBA00022490"/>
    </source>
</evidence>
<evidence type="ECO:0000313" key="7">
    <source>
        <dbReference type="EMBL" id="WFE87478.1"/>
    </source>
</evidence>
<proteinExistence type="inferred from homology"/>
<comment type="function">
    <text evidence="5">Modulates RecA activity.</text>
</comment>
<dbReference type="Pfam" id="PF02631">
    <property type="entry name" value="RecX_HTH2"/>
    <property type="match status" value="1"/>
</dbReference>
<dbReference type="Proteomes" id="UP001209803">
    <property type="component" value="Chromosome"/>
</dbReference>
<feature type="domain" description="RecX second three-helical" evidence="6">
    <location>
        <begin position="73"/>
        <end position="113"/>
    </location>
</feature>